<reference evidence="2" key="1">
    <citation type="submission" date="2021-10" db="EMBL/GenBank/DDBJ databases">
        <title>Melipona bicolor Genome sequencing and assembly.</title>
        <authorList>
            <person name="Araujo N.S."/>
            <person name="Arias M.C."/>
        </authorList>
    </citation>
    <scope>NUCLEOTIDE SEQUENCE</scope>
    <source>
        <strain evidence="2">USP_2M_L1-L4_2017</strain>
        <tissue evidence="2">Whole body</tissue>
    </source>
</reference>
<dbReference type="EMBL" id="JAHYIQ010000009">
    <property type="protein sequence ID" value="KAK1128721.1"/>
    <property type="molecule type" value="Genomic_DNA"/>
</dbReference>
<feature type="region of interest" description="Disordered" evidence="1">
    <location>
        <begin position="67"/>
        <end position="105"/>
    </location>
</feature>
<accession>A0AA40G0A6</accession>
<dbReference type="AlphaFoldDB" id="A0AA40G0A6"/>
<comment type="caution">
    <text evidence="2">The sequence shown here is derived from an EMBL/GenBank/DDBJ whole genome shotgun (WGS) entry which is preliminary data.</text>
</comment>
<evidence type="ECO:0000256" key="1">
    <source>
        <dbReference type="SAM" id="MobiDB-lite"/>
    </source>
</evidence>
<dbReference type="Proteomes" id="UP001177670">
    <property type="component" value="Unassembled WGS sequence"/>
</dbReference>
<evidence type="ECO:0000313" key="2">
    <source>
        <dbReference type="EMBL" id="KAK1128721.1"/>
    </source>
</evidence>
<protein>
    <submittedName>
        <fullName evidence="2">Uncharacterized protein</fullName>
    </submittedName>
</protein>
<proteinExistence type="predicted"/>
<gene>
    <name evidence="2" type="ORF">K0M31_019872</name>
</gene>
<sequence>MTATILVEKNFIQRIRHDSTDAQEGSTGFVRRIGRDFRTFGEARFSGARLAASARIAELPASLLRTRRKKTTGGYNERTRKGAAAGGGGGGGTKRHIEEELVQTA</sequence>
<name>A0AA40G0A6_9HYME</name>
<organism evidence="2 3">
    <name type="scientific">Melipona bicolor</name>
    <dbReference type="NCBI Taxonomy" id="60889"/>
    <lineage>
        <taxon>Eukaryota</taxon>
        <taxon>Metazoa</taxon>
        <taxon>Ecdysozoa</taxon>
        <taxon>Arthropoda</taxon>
        <taxon>Hexapoda</taxon>
        <taxon>Insecta</taxon>
        <taxon>Pterygota</taxon>
        <taxon>Neoptera</taxon>
        <taxon>Endopterygota</taxon>
        <taxon>Hymenoptera</taxon>
        <taxon>Apocrita</taxon>
        <taxon>Aculeata</taxon>
        <taxon>Apoidea</taxon>
        <taxon>Anthophila</taxon>
        <taxon>Apidae</taxon>
        <taxon>Melipona</taxon>
    </lineage>
</organism>
<keyword evidence="3" id="KW-1185">Reference proteome</keyword>
<evidence type="ECO:0000313" key="3">
    <source>
        <dbReference type="Proteomes" id="UP001177670"/>
    </source>
</evidence>